<name>A0A3C1KEI6_9MICO</name>
<organism evidence="1 2">
    <name type="scientific">Microbacterium ginsengisoli</name>
    <dbReference type="NCBI Taxonomy" id="400772"/>
    <lineage>
        <taxon>Bacteria</taxon>
        <taxon>Bacillati</taxon>
        <taxon>Actinomycetota</taxon>
        <taxon>Actinomycetes</taxon>
        <taxon>Micrococcales</taxon>
        <taxon>Microbacteriaceae</taxon>
        <taxon>Microbacterium</taxon>
    </lineage>
</organism>
<accession>A0A3C1KEI6</accession>
<dbReference type="AlphaFoldDB" id="A0A3C1KEI6"/>
<dbReference type="EMBL" id="DMNG01000169">
    <property type="protein sequence ID" value="HAN24888.1"/>
    <property type="molecule type" value="Genomic_DNA"/>
</dbReference>
<protein>
    <submittedName>
        <fullName evidence="1">Uncharacterized protein</fullName>
    </submittedName>
</protein>
<sequence length="107" mass="11151">MTAVQGVPGSVTITRRAYEKVFAAITADALKVAPRLASAHVSDAGGMLRVAVTATASVSASQPLPRRLAALDRAIHDRGGLLTSARIQYGGARIVDVVVDTDLSRVR</sequence>
<gene>
    <name evidence="1" type="ORF">DCP95_10005</name>
</gene>
<evidence type="ECO:0000313" key="2">
    <source>
        <dbReference type="Proteomes" id="UP000257479"/>
    </source>
</evidence>
<reference evidence="1 2" key="1">
    <citation type="journal article" date="2018" name="Nat. Biotechnol.">
        <title>A standardized bacterial taxonomy based on genome phylogeny substantially revises the tree of life.</title>
        <authorList>
            <person name="Parks D.H."/>
            <person name="Chuvochina M."/>
            <person name="Waite D.W."/>
            <person name="Rinke C."/>
            <person name="Skarshewski A."/>
            <person name="Chaumeil P.A."/>
            <person name="Hugenholtz P."/>
        </authorList>
    </citation>
    <scope>NUCLEOTIDE SEQUENCE [LARGE SCALE GENOMIC DNA]</scope>
    <source>
        <strain evidence="1">UBA9152</strain>
    </source>
</reference>
<comment type="caution">
    <text evidence="1">The sequence shown here is derived from an EMBL/GenBank/DDBJ whole genome shotgun (WGS) entry which is preliminary data.</text>
</comment>
<dbReference type="Proteomes" id="UP000257479">
    <property type="component" value="Unassembled WGS sequence"/>
</dbReference>
<evidence type="ECO:0000313" key="1">
    <source>
        <dbReference type="EMBL" id="HAN24888.1"/>
    </source>
</evidence>
<proteinExistence type="predicted"/>